<accession>A0ABX8J7R0</accession>
<dbReference type="InterPro" id="IPR047216">
    <property type="entry name" value="Endonuclease_DUF559_bact"/>
</dbReference>
<dbReference type="PANTHER" id="PTHR38590:SF1">
    <property type="entry name" value="BLL0828 PROTEIN"/>
    <property type="match status" value="1"/>
</dbReference>
<dbReference type="EMBL" id="CP076723">
    <property type="protein sequence ID" value="QWV93377.1"/>
    <property type="molecule type" value="Genomic_DNA"/>
</dbReference>
<dbReference type="RefSeq" id="WP_216800095.1">
    <property type="nucleotide sequence ID" value="NZ_CP076723.1"/>
</dbReference>
<dbReference type="CDD" id="cd01038">
    <property type="entry name" value="Endonuclease_DUF559"/>
    <property type="match status" value="1"/>
</dbReference>
<gene>
    <name evidence="2" type="ORF">KP004_19770</name>
</gene>
<dbReference type="PANTHER" id="PTHR38590">
    <property type="entry name" value="BLL0828 PROTEIN"/>
    <property type="match status" value="1"/>
</dbReference>
<reference evidence="2 3" key="1">
    <citation type="submission" date="2021-06" db="EMBL/GenBank/DDBJ databases">
        <title>Gemonas diversity in paddy soil.</title>
        <authorList>
            <person name="Liu G."/>
        </authorList>
    </citation>
    <scope>NUCLEOTIDE SEQUENCE [LARGE SCALE GENOMIC DNA]</scope>
    <source>
        <strain evidence="2 3">RG10</strain>
    </source>
</reference>
<organism evidence="2 3">
    <name type="scientific">Geomonas oryzisoli</name>
    <dbReference type="NCBI Taxonomy" id="2847992"/>
    <lineage>
        <taxon>Bacteria</taxon>
        <taxon>Pseudomonadati</taxon>
        <taxon>Thermodesulfobacteriota</taxon>
        <taxon>Desulfuromonadia</taxon>
        <taxon>Geobacterales</taxon>
        <taxon>Geobacteraceae</taxon>
        <taxon>Geomonas</taxon>
    </lineage>
</organism>
<dbReference type="InterPro" id="IPR007569">
    <property type="entry name" value="DUF559"/>
</dbReference>
<evidence type="ECO:0000313" key="3">
    <source>
        <dbReference type="Proteomes" id="UP000683557"/>
    </source>
</evidence>
<keyword evidence="2" id="KW-0255">Endonuclease</keyword>
<protein>
    <submittedName>
        <fullName evidence="2">Endonuclease domain-containing protein</fullName>
    </submittedName>
</protein>
<keyword evidence="2" id="KW-0378">Hydrolase</keyword>
<sequence>MDADNPIFDPPPLPTELLKAARMLRQHMTDAEQLLWFCLRRKQMGGFRFRRQHPVEKYVLDFYCAEARFAVELDGGQHNQPLNALRDRGRTDFLEAQGISVLRVWNHELFVNLEGVLERIYEVLLQRAGVSYGRYKDLPPP</sequence>
<keyword evidence="2" id="KW-0540">Nuclease</keyword>
<dbReference type="Pfam" id="PF04480">
    <property type="entry name" value="DUF559"/>
    <property type="match status" value="1"/>
</dbReference>
<proteinExistence type="predicted"/>
<name>A0ABX8J7R0_9BACT</name>
<evidence type="ECO:0000313" key="2">
    <source>
        <dbReference type="EMBL" id="QWV93377.1"/>
    </source>
</evidence>
<feature type="domain" description="DUF559" evidence="1">
    <location>
        <begin position="18"/>
        <end position="124"/>
    </location>
</feature>
<evidence type="ECO:0000259" key="1">
    <source>
        <dbReference type="Pfam" id="PF04480"/>
    </source>
</evidence>
<dbReference type="Proteomes" id="UP000683557">
    <property type="component" value="Chromosome"/>
</dbReference>
<dbReference type="GO" id="GO:0004519">
    <property type="term" value="F:endonuclease activity"/>
    <property type="evidence" value="ECO:0007669"/>
    <property type="project" value="UniProtKB-KW"/>
</dbReference>
<keyword evidence="3" id="KW-1185">Reference proteome</keyword>